<dbReference type="InterPro" id="IPR005490">
    <property type="entry name" value="LD_TPept_cat_dom"/>
</dbReference>
<dbReference type="EMBL" id="CP084930">
    <property type="protein sequence ID" value="USI74300.1"/>
    <property type="molecule type" value="Genomic_DNA"/>
</dbReference>
<evidence type="ECO:0000256" key="1">
    <source>
        <dbReference type="PROSITE-ProRule" id="PRU01373"/>
    </source>
</evidence>
<keyword evidence="1" id="KW-0961">Cell wall biogenesis/degradation</keyword>
<reference evidence="3" key="1">
    <citation type="journal article" date="2022" name="Toxins">
        <title>Genomic Analysis of Sphingopyxis sp. USTB-05 for Biodegrading Cyanobacterial Hepatotoxins.</title>
        <authorList>
            <person name="Liu C."/>
            <person name="Xu Q."/>
            <person name="Zhao Z."/>
            <person name="Zhang H."/>
            <person name="Liu X."/>
            <person name="Yin C."/>
            <person name="Liu Y."/>
            <person name="Yan H."/>
        </authorList>
    </citation>
    <scope>NUCLEOTIDE SEQUENCE</scope>
    <source>
        <strain evidence="3">NBD5</strain>
    </source>
</reference>
<keyword evidence="4" id="KW-1185">Reference proteome</keyword>
<organism evidence="3 4">
    <name type="scientific">Sphingomonas morindae</name>
    <dbReference type="NCBI Taxonomy" id="1541170"/>
    <lineage>
        <taxon>Bacteria</taxon>
        <taxon>Pseudomonadati</taxon>
        <taxon>Pseudomonadota</taxon>
        <taxon>Alphaproteobacteria</taxon>
        <taxon>Sphingomonadales</taxon>
        <taxon>Sphingomonadaceae</taxon>
        <taxon>Sphingomonas</taxon>
    </lineage>
</organism>
<gene>
    <name evidence="3" type="ORF">LHA26_07575</name>
</gene>
<keyword evidence="1" id="KW-0133">Cell shape</keyword>
<proteinExistence type="predicted"/>
<dbReference type="Pfam" id="PF03734">
    <property type="entry name" value="YkuD"/>
    <property type="match status" value="1"/>
</dbReference>
<keyword evidence="1" id="KW-0573">Peptidoglycan synthesis</keyword>
<feature type="domain" description="L,D-TPase catalytic" evidence="2">
    <location>
        <begin position="1"/>
        <end position="165"/>
    </location>
</feature>
<evidence type="ECO:0000259" key="2">
    <source>
        <dbReference type="PROSITE" id="PS52029"/>
    </source>
</evidence>
<dbReference type="PANTHER" id="PTHR38589:SF1">
    <property type="entry name" value="BLR0621 PROTEIN"/>
    <property type="match status" value="1"/>
</dbReference>
<dbReference type="PANTHER" id="PTHR38589">
    <property type="entry name" value="BLR0621 PROTEIN"/>
    <property type="match status" value="1"/>
</dbReference>
<evidence type="ECO:0000313" key="4">
    <source>
        <dbReference type="Proteomes" id="UP001056937"/>
    </source>
</evidence>
<feature type="active site" description="Nucleophile" evidence="1">
    <location>
        <position position="141"/>
    </location>
</feature>
<evidence type="ECO:0000313" key="3">
    <source>
        <dbReference type="EMBL" id="USI74300.1"/>
    </source>
</evidence>
<dbReference type="Proteomes" id="UP001056937">
    <property type="component" value="Chromosome 1"/>
</dbReference>
<feature type="active site" description="Proton donor/acceptor" evidence="1">
    <location>
        <position position="131"/>
    </location>
</feature>
<comment type="pathway">
    <text evidence="1">Cell wall biogenesis; peptidoglycan biosynthesis.</text>
</comment>
<name>A0ABY4XC94_9SPHN</name>
<sequence>MIYRADPARLRLSGGALDVPCRIGRGGACPAADKREGDGCTPLGRWPIHGALIRPDRGLRPPAGLAWRWLRRDDGWSDDPRDPAYNRPVRHPHGFSAERLWREDGLYDAILWLGHNDAPPRPGAGSAIFLHCAEGPHTEGCVAIDHDAMARLLASLAAGDALLIG</sequence>
<protein>
    <submittedName>
        <fullName evidence="3">L,D-transpeptidase family protein</fullName>
    </submittedName>
</protein>
<accession>A0ABY4XC94</accession>
<dbReference type="PROSITE" id="PS52029">
    <property type="entry name" value="LD_TPASE"/>
    <property type="match status" value="1"/>
</dbReference>